<dbReference type="InterPro" id="IPR010866">
    <property type="entry name" value="A-2_8-polyST"/>
</dbReference>
<keyword evidence="2" id="KW-1185">Reference proteome</keyword>
<name>A0ABW2GEL5_9ACTN</name>
<dbReference type="EMBL" id="JBHSZO010000005">
    <property type="protein sequence ID" value="MFC7217454.1"/>
    <property type="molecule type" value="Genomic_DNA"/>
</dbReference>
<gene>
    <name evidence="1" type="ORF">ACFQLX_04595</name>
</gene>
<dbReference type="RefSeq" id="WP_386412185.1">
    <property type="nucleotide sequence ID" value="NZ_JBHSZO010000005.1"/>
</dbReference>
<dbReference type="Proteomes" id="UP001596413">
    <property type="component" value="Unassembled WGS sequence"/>
</dbReference>
<organism evidence="1 2">
    <name type="scientific">Streptomyces polyrhachis</name>
    <dbReference type="NCBI Taxonomy" id="1282885"/>
    <lineage>
        <taxon>Bacteria</taxon>
        <taxon>Bacillati</taxon>
        <taxon>Actinomycetota</taxon>
        <taxon>Actinomycetes</taxon>
        <taxon>Kitasatosporales</taxon>
        <taxon>Streptomycetaceae</taxon>
        <taxon>Streptomyces</taxon>
    </lineage>
</organism>
<reference evidence="2" key="1">
    <citation type="journal article" date="2019" name="Int. J. Syst. Evol. Microbiol.">
        <title>The Global Catalogue of Microorganisms (GCM) 10K type strain sequencing project: providing services to taxonomists for standard genome sequencing and annotation.</title>
        <authorList>
            <consortium name="The Broad Institute Genomics Platform"/>
            <consortium name="The Broad Institute Genome Sequencing Center for Infectious Disease"/>
            <person name="Wu L."/>
            <person name="Ma J."/>
        </authorList>
    </citation>
    <scope>NUCLEOTIDE SEQUENCE [LARGE SCALE GENOMIC DNA]</scope>
    <source>
        <strain evidence="2">CGMCC 1.13681</strain>
    </source>
</reference>
<dbReference type="Pfam" id="PF07388">
    <property type="entry name" value="A-2_8-polyST"/>
    <property type="match status" value="1"/>
</dbReference>
<evidence type="ECO:0000313" key="2">
    <source>
        <dbReference type="Proteomes" id="UP001596413"/>
    </source>
</evidence>
<evidence type="ECO:0000313" key="1">
    <source>
        <dbReference type="EMBL" id="MFC7217454.1"/>
    </source>
</evidence>
<proteinExistence type="predicted"/>
<comment type="caution">
    <text evidence="1">The sequence shown here is derived from an EMBL/GenBank/DDBJ whole genome shotgun (WGS) entry which is preliminary data.</text>
</comment>
<sequence length="465" mass="50260">MPGTPTAPTGRSTTQIFSACTQYAAATLVAALRAGLFGPRSQHRRILVVSDTSPSPELGTPLHLRPGFGGLAGEFDAVHSWNDFIRPFHPAGWSPRAQDASLWERAVRREWDLGDEEVELACESIQANPAQALTTVFGDSPVHIYADGLMSYGPTRSKLNQLVGTRIRRLLHLDLVPGLRPLLLTEFGVGSEIVPTDVFLKVLAELADSADTPLPASGEGDGGAPALLLGQYLAALDLITLREEEELHARMLRGAVALGHTRVVFKPHPSAPAHWTRALEEEARRLGADLTVLDSPVLAETLFETMRPALVVSCFSTALLTAAAFYGLPVARVGTGPLLEELTPYENSNRIPLTIVDALLPDLEDPAAVTSWSLPSAAEVRGELSRLVNAVGYAMQPQLQAGLHAEAERYLLERHAVMGRYFQRRRLTRLALPGGVPARLAFIPRSPAVRRLARKARALKQAATG</sequence>
<accession>A0ABW2GEL5</accession>
<protein>
    <submittedName>
        <fullName evidence="1">Polysialyltransferase family glycosyltransferase</fullName>
    </submittedName>
</protein>